<feature type="region of interest" description="Disordered" evidence="1">
    <location>
        <begin position="24"/>
        <end position="65"/>
    </location>
</feature>
<dbReference type="Proteomes" id="UP000827755">
    <property type="component" value="Segment"/>
</dbReference>
<feature type="compositionally biased region" description="Basic and acidic residues" evidence="1">
    <location>
        <begin position="35"/>
        <end position="54"/>
    </location>
</feature>
<accession>A0AAE9CAY8</accession>
<dbReference type="InterPro" id="IPR024281">
    <property type="entry name" value="Phage_T7-like_viron_assmbl"/>
</dbReference>
<dbReference type="EMBL" id="OK499982">
    <property type="protein sequence ID" value="UGO47568.1"/>
    <property type="molecule type" value="Genomic_DNA"/>
</dbReference>
<keyword evidence="3" id="KW-1185">Reference proteome</keyword>
<organism evidence="2 3">
    <name type="scientific">Morganella phage vB_MmoP_Lilpapawes</name>
    <dbReference type="NCBI Taxonomy" id="2894803"/>
    <lineage>
        <taxon>Viruses</taxon>
        <taxon>Duplodnaviria</taxon>
        <taxon>Heunggongvirae</taxon>
        <taxon>Uroviricota</taxon>
        <taxon>Caudoviricetes</taxon>
        <taxon>Autographivirales</taxon>
        <taxon>Autotranscriptaviridae</taxon>
        <taxon>Studiervirinae</taxon>
        <taxon>Minipunavirus</taxon>
        <taxon>Minipunavirus lilpapawes</taxon>
    </lineage>
</organism>
<dbReference type="Pfam" id="PF11653">
    <property type="entry name" value="VirionAssem_T7"/>
    <property type="match status" value="1"/>
</dbReference>
<proteinExistence type="predicted"/>
<reference evidence="2" key="1">
    <citation type="submission" date="2021-10" db="EMBL/GenBank/DDBJ databases">
        <authorList>
            <person name="Larson W."/>
            <person name="Thurgood T.L."/>
            <person name="Rodriguez A."/>
            <person name="Sharma R."/>
            <person name="Kruger J."/>
            <person name="Davis K."/>
            <person name="Findley J."/>
            <person name="Grose J.H."/>
        </authorList>
    </citation>
    <scope>NUCLEOTIDE SEQUENCE</scope>
</reference>
<sequence length="77" mass="7954">MGLLSKIVKKITKAVGLAPYVQAPEAPTPAPEIVEPPKVEAEADKQSEDTESAKKKVASGGKKSLTVARASKGGINI</sequence>
<gene>
    <name evidence="2" type="ORF">LILPAPAWES_39</name>
</gene>
<evidence type="ECO:0000313" key="3">
    <source>
        <dbReference type="Proteomes" id="UP000827755"/>
    </source>
</evidence>
<evidence type="ECO:0000313" key="2">
    <source>
        <dbReference type="EMBL" id="UGO47568.1"/>
    </source>
</evidence>
<protein>
    <submittedName>
        <fullName evidence="2">Host range protein</fullName>
    </submittedName>
</protein>
<evidence type="ECO:0000256" key="1">
    <source>
        <dbReference type="SAM" id="MobiDB-lite"/>
    </source>
</evidence>
<name>A0AAE9CAY8_9CAUD</name>